<dbReference type="EMBL" id="JAHLQI010000001">
    <property type="protein sequence ID" value="MBU5489106.1"/>
    <property type="molecule type" value="Genomic_DNA"/>
</dbReference>
<accession>A0ABS6EN45</accession>
<proteinExistence type="predicted"/>
<dbReference type="Proteomes" id="UP000783588">
    <property type="component" value="Unassembled WGS sequence"/>
</dbReference>
<evidence type="ECO:0000313" key="2">
    <source>
        <dbReference type="Proteomes" id="UP000783588"/>
    </source>
</evidence>
<protein>
    <submittedName>
        <fullName evidence="1">DUF1064 domain-containing protein</fullName>
    </submittedName>
</protein>
<reference evidence="1 2" key="1">
    <citation type="submission" date="2021-06" db="EMBL/GenBank/DDBJ databases">
        <authorList>
            <person name="Sun Q."/>
            <person name="Li D."/>
        </authorList>
    </citation>
    <scope>NUCLEOTIDE SEQUENCE [LARGE SCALE GENOMIC DNA]</scope>
    <source>
        <strain evidence="1 2">MSJd-7</strain>
    </source>
</reference>
<gene>
    <name evidence="1" type="ORF">KQI75_00445</name>
</gene>
<dbReference type="Pfam" id="PF06356">
    <property type="entry name" value="DUF1064"/>
    <property type="match status" value="1"/>
</dbReference>
<dbReference type="RefSeq" id="WP_216468721.1">
    <property type="nucleotide sequence ID" value="NZ_JAHLQI010000001.1"/>
</dbReference>
<sequence>MRAKYHNRKITRDGVTFDSRKEFRRYEELMLLQQAGEITNLRRQVKFVLIPTQREPSKIGTRGGVKKGKLLERECAYVADFVYSENGKIVVEDTKGLRTKEYIIKRKLMLYVHNIRIREV</sequence>
<dbReference type="InterPro" id="IPR009414">
    <property type="entry name" value="DUF1064"/>
</dbReference>
<comment type="caution">
    <text evidence="1">The sequence shown here is derived from an EMBL/GenBank/DDBJ whole genome shotgun (WGS) entry which is preliminary data.</text>
</comment>
<evidence type="ECO:0000313" key="1">
    <source>
        <dbReference type="EMBL" id="MBU5489106.1"/>
    </source>
</evidence>
<name>A0ABS6EN45_9FIRM</name>
<keyword evidence="2" id="KW-1185">Reference proteome</keyword>
<organism evidence="1 2">
    <name type="scientific">Butyricicoccus intestinisimiae</name>
    <dbReference type="NCBI Taxonomy" id="2841509"/>
    <lineage>
        <taxon>Bacteria</taxon>
        <taxon>Bacillati</taxon>
        <taxon>Bacillota</taxon>
        <taxon>Clostridia</taxon>
        <taxon>Eubacteriales</taxon>
        <taxon>Butyricicoccaceae</taxon>
        <taxon>Butyricicoccus</taxon>
    </lineage>
</organism>